<dbReference type="Gene3D" id="3.30.420.10">
    <property type="entry name" value="Ribonuclease H-like superfamily/Ribonuclease H"/>
    <property type="match status" value="1"/>
</dbReference>
<organism evidence="2 3">
    <name type="scientific">Cannabis sativa</name>
    <name type="common">Hemp</name>
    <name type="synonym">Marijuana</name>
    <dbReference type="NCBI Taxonomy" id="3483"/>
    <lineage>
        <taxon>Eukaryota</taxon>
        <taxon>Viridiplantae</taxon>
        <taxon>Streptophyta</taxon>
        <taxon>Embryophyta</taxon>
        <taxon>Tracheophyta</taxon>
        <taxon>Spermatophyta</taxon>
        <taxon>Magnoliopsida</taxon>
        <taxon>eudicotyledons</taxon>
        <taxon>Gunneridae</taxon>
        <taxon>Pentapetalae</taxon>
        <taxon>rosids</taxon>
        <taxon>fabids</taxon>
        <taxon>Rosales</taxon>
        <taxon>Cannabaceae</taxon>
        <taxon>Cannabis</taxon>
    </lineage>
</organism>
<dbReference type="InterPro" id="IPR036397">
    <property type="entry name" value="RNaseH_sf"/>
</dbReference>
<dbReference type="Gramene" id="evm.model.06.964">
    <property type="protein sequence ID" value="cds.evm.model.06.964"/>
    <property type="gene ID" value="evm.TU.06.964"/>
</dbReference>
<name>A0A803Q0R0_CANSA</name>
<dbReference type="InterPro" id="IPR052929">
    <property type="entry name" value="RNase_H-like_EbsB-rel"/>
</dbReference>
<dbReference type="PANTHER" id="PTHR47074:SF11">
    <property type="entry name" value="REVERSE TRANSCRIPTASE-LIKE PROTEIN"/>
    <property type="match status" value="1"/>
</dbReference>
<evidence type="ECO:0000256" key="1">
    <source>
        <dbReference type="SAM" id="SignalP"/>
    </source>
</evidence>
<evidence type="ECO:0000313" key="3">
    <source>
        <dbReference type="Proteomes" id="UP000596661"/>
    </source>
</evidence>
<dbReference type="Proteomes" id="UP000596661">
    <property type="component" value="Chromosome 6"/>
</dbReference>
<dbReference type="EnsemblPlants" id="evm.model.06.964">
    <property type="protein sequence ID" value="cds.evm.model.06.964"/>
    <property type="gene ID" value="evm.TU.06.964"/>
</dbReference>
<dbReference type="EMBL" id="UZAU01000584">
    <property type="status" value="NOT_ANNOTATED_CDS"/>
    <property type="molecule type" value="Genomic_DNA"/>
</dbReference>
<accession>A0A803Q0R0</accession>
<proteinExistence type="predicted"/>
<dbReference type="AlphaFoldDB" id="A0A803Q0R0"/>
<reference evidence="2" key="1">
    <citation type="submission" date="2018-11" db="EMBL/GenBank/DDBJ databases">
        <authorList>
            <person name="Grassa J C."/>
        </authorList>
    </citation>
    <scope>NUCLEOTIDE SEQUENCE [LARGE SCALE GENOMIC DNA]</scope>
</reference>
<feature type="signal peptide" evidence="1">
    <location>
        <begin position="1"/>
        <end position="16"/>
    </location>
</feature>
<dbReference type="SUPFAM" id="SSF53098">
    <property type="entry name" value="Ribonuclease H-like"/>
    <property type="match status" value="1"/>
</dbReference>
<sequence>MFFSLCCVQCICELESLFLIVLSDDEGHEDWITPIGNTIKINVDAVIFSNQNKYRYGWVAQNSSGQLIMTWTISWMGVVDLVIAEAIEVKEVLRWLKEIGRHDVVVESDSLLTI</sequence>
<keyword evidence="1" id="KW-0732">Signal</keyword>
<keyword evidence="3" id="KW-1185">Reference proteome</keyword>
<reference evidence="2" key="2">
    <citation type="submission" date="2021-03" db="UniProtKB">
        <authorList>
            <consortium name="EnsemblPlants"/>
        </authorList>
    </citation>
    <scope>IDENTIFICATION</scope>
</reference>
<dbReference type="PANTHER" id="PTHR47074">
    <property type="entry name" value="BNAC02G40300D PROTEIN"/>
    <property type="match status" value="1"/>
</dbReference>
<dbReference type="InterPro" id="IPR012337">
    <property type="entry name" value="RNaseH-like_sf"/>
</dbReference>
<dbReference type="GO" id="GO:0003676">
    <property type="term" value="F:nucleic acid binding"/>
    <property type="evidence" value="ECO:0007669"/>
    <property type="project" value="InterPro"/>
</dbReference>
<feature type="chain" id="PRO_5030514995" description="RNase H type-1 domain-containing protein" evidence="1">
    <location>
        <begin position="17"/>
        <end position="114"/>
    </location>
</feature>
<evidence type="ECO:0000313" key="2">
    <source>
        <dbReference type="EnsemblPlants" id="cds.evm.model.06.964"/>
    </source>
</evidence>
<evidence type="ECO:0008006" key="4">
    <source>
        <dbReference type="Google" id="ProtNLM"/>
    </source>
</evidence>
<protein>
    <recommendedName>
        <fullName evidence="4">RNase H type-1 domain-containing protein</fullName>
    </recommendedName>
</protein>